<sequence length="173" mass="19336">MDEYLHAPCGPDPSSPTSKMAPTSPASTCSTADTTTLADIGAKLKRMAMMMVTKDDLTHLTNNLHEVIKAEVTGLKAEIKAQEHRIQQLEKRAQTTEDHSAATDTALKCQGTLILAMRRQLEDQDNRSRRNNIRVNRNTYKTLMLDLSVYRYLLRGLRCSNTVLSRGSPFESV</sequence>
<dbReference type="Proteomes" id="UP001295444">
    <property type="component" value="Chromosome 02"/>
</dbReference>
<dbReference type="EMBL" id="OW240913">
    <property type="protein sequence ID" value="CAH2255503.1"/>
    <property type="molecule type" value="Genomic_DNA"/>
</dbReference>
<proteinExistence type="predicted"/>
<gene>
    <name evidence="3" type="ORF">PECUL_23A042496</name>
</gene>
<evidence type="ECO:0000313" key="4">
    <source>
        <dbReference type="Proteomes" id="UP001295444"/>
    </source>
</evidence>
<evidence type="ECO:0000313" key="3">
    <source>
        <dbReference type="EMBL" id="CAH2255503.1"/>
    </source>
</evidence>
<organism evidence="3 4">
    <name type="scientific">Pelobates cultripes</name>
    <name type="common">Western spadefoot toad</name>
    <dbReference type="NCBI Taxonomy" id="61616"/>
    <lineage>
        <taxon>Eukaryota</taxon>
        <taxon>Metazoa</taxon>
        <taxon>Chordata</taxon>
        <taxon>Craniata</taxon>
        <taxon>Vertebrata</taxon>
        <taxon>Euteleostomi</taxon>
        <taxon>Amphibia</taxon>
        <taxon>Batrachia</taxon>
        <taxon>Anura</taxon>
        <taxon>Pelobatoidea</taxon>
        <taxon>Pelobatidae</taxon>
        <taxon>Pelobates</taxon>
    </lineage>
</organism>
<evidence type="ECO:0000256" key="1">
    <source>
        <dbReference type="SAM" id="Coils"/>
    </source>
</evidence>
<evidence type="ECO:0000256" key="2">
    <source>
        <dbReference type="SAM" id="MobiDB-lite"/>
    </source>
</evidence>
<feature type="coiled-coil region" evidence="1">
    <location>
        <begin position="72"/>
        <end position="99"/>
    </location>
</feature>
<accession>A0AAD1RI38</accession>
<dbReference type="AlphaFoldDB" id="A0AAD1RI38"/>
<keyword evidence="1" id="KW-0175">Coiled coil</keyword>
<name>A0AAD1RI38_PELCU</name>
<protein>
    <submittedName>
        <fullName evidence="3">Uncharacterized protein</fullName>
    </submittedName>
</protein>
<keyword evidence="4" id="KW-1185">Reference proteome</keyword>
<reference evidence="3" key="1">
    <citation type="submission" date="2022-03" db="EMBL/GenBank/DDBJ databases">
        <authorList>
            <person name="Alioto T."/>
            <person name="Alioto T."/>
            <person name="Gomez Garrido J."/>
        </authorList>
    </citation>
    <scope>NUCLEOTIDE SEQUENCE</scope>
</reference>
<feature type="region of interest" description="Disordered" evidence="2">
    <location>
        <begin position="1"/>
        <end position="31"/>
    </location>
</feature>
<feature type="compositionally biased region" description="Polar residues" evidence="2">
    <location>
        <begin position="15"/>
        <end position="31"/>
    </location>
</feature>